<proteinExistence type="predicted"/>
<dbReference type="Proteomes" id="UP001432027">
    <property type="component" value="Unassembled WGS sequence"/>
</dbReference>
<reference evidence="1" key="1">
    <citation type="submission" date="2023-10" db="EMBL/GenBank/DDBJ databases">
        <title>Genome assembly of Pristionchus species.</title>
        <authorList>
            <person name="Yoshida K."/>
            <person name="Sommer R.J."/>
        </authorList>
    </citation>
    <scope>NUCLEOTIDE SEQUENCE</scope>
    <source>
        <strain evidence="1">RS0144</strain>
    </source>
</reference>
<name>A0AAV5S796_9BILA</name>
<evidence type="ECO:0000313" key="2">
    <source>
        <dbReference type="Proteomes" id="UP001432027"/>
    </source>
</evidence>
<dbReference type="PANTHER" id="PTHR37437:SF1">
    <property type="entry name" value="LIPOCALIN-RELATED PROTEIN"/>
    <property type="match status" value="1"/>
</dbReference>
<dbReference type="Gene3D" id="2.40.128.20">
    <property type="match status" value="1"/>
</dbReference>
<gene>
    <name evidence="1" type="ORF">PENTCL1PPCAC_967</name>
</gene>
<accession>A0AAV5S796</accession>
<evidence type="ECO:0000313" key="1">
    <source>
        <dbReference type="EMBL" id="GMS78792.1"/>
    </source>
</evidence>
<feature type="non-terminal residue" evidence="1">
    <location>
        <position position="1"/>
    </location>
</feature>
<dbReference type="PANTHER" id="PTHR37437">
    <property type="entry name" value="LIPOCALIN-RELATED PROTEIN-RELATED"/>
    <property type="match status" value="1"/>
</dbReference>
<sequence>VVSAPPPFNICLLLCAPSEALDDAARGVAVTENTSCDPLYSNITFADGLNIRKMLGRWIEALTSVPASGKSRTCIVHECSDLHMYKGSFQRLSVTSTYRDSASIQMQQDKEHYIKRGAEDAMLKYTSERDPQEFPFWIYKLGPEGKDSFGRPQYEYFIASNCIKFPVLVLARNPQTFKLNYK</sequence>
<dbReference type="EMBL" id="BTSX01000001">
    <property type="protein sequence ID" value="GMS78792.1"/>
    <property type="molecule type" value="Genomic_DNA"/>
</dbReference>
<feature type="non-terminal residue" evidence="1">
    <location>
        <position position="182"/>
    </location>
</feature>
<dbReference type="InterPro" id="IPR012674">
    <property type="entry name" value="Calycin"/>
</dbReference>
<organism evidence="1 2">
    <name type="scientific">Pristionchus entomophagus</name>
    <dbReference type="NCBI Taxonomy" id="358040"/>
    <lineage>
        <taxon>Eukaryota</taxon>
        <taxon>Metazoa</taxon>
        <taxon>Ecdysozoa</taxon>
        <taxon>Nematoda</taxon>
        <taxon>Chromadorea</taxon>
        <taxon>Rhabditida</taxon>
        <taxon>Rhabditina</taxon>
        <taxon>Diplogasteromorpha</taxon>
        <taxon>Diplogasteroidea</taxon>
        <taxon>Neodiplogasteridae</taxon>
        <taxon>Pristionchus</taxon>
    </lineage>
</organism>
<dbReference type="AlphaFoldDB" id="A0AAV5S796"/>
<protein>
    <submittedName>
        <fullName evidence="1">Uncharacterized protein</fullName>
    </submittedName>
</protein>
<comment type="caution">
    <text evidence="1">The sequence shown here is derived from an EMBL/GenBank/DDBJ whole genome shotgun (WGS) entry which is preliminary data.</text>
</comment>
<keyword evidence="2" id="KW-1185">Reference proteome</keyword>